<keyword evidence="1" id="KW-0732">Signal</keyword>
<evidence type="ECO:0000313" key="2">
    <source>
        <dbReference type="Proteomes" id="UP000504637"/>
    </source>
</evidence>
<reference evidence="3" key="1">
    <citation type="submission" date="2020-01" db="EMBL/GenBank/DDBJ databases">
        <authorList>
            <consortium name="DOE Joint Genome Institute"/>
            <person name="Haridas S."/>
            <person name="Albert R."/>
            <person name="Binder M."/>
            <person name="Bloem J."/>
            <person name="Labutti K."/>
            <person name="Salamov A."/>
            <person name="Andreopoulos B."/>
            <person name="Baker S.E."/>
            <person name="Barry K."/>
            <person name="Bills G."/>
            <person name="Bluhm B.H."/>
            <person name="Cannon C."/>
            <person name="Castanera R."/>
            <person name="Culley D.E."/>
            <person name="Daum C."/>
            <person name="Ezra D."/>
            <person name="Gonzalez J.B."/>
            <person name="Henrissat B."/>
            <person name="Kuo A."/>
            <person name="Liang C."/>
            <person name="Lipzen A."/>
            <person name="Lutzoni F."/>
            <person name="Magnuson J."/>
            <person name="Mondo S."/>
            <person name="Nolan M."/>
            <person name="Ohm R."/>
            <person name="Pangilinan J."/>
            <person name="Park H.-J."/>
            <person name="Ramirez L."/>
            <person name="Alfaro M."/>
            <person name="Sun H."/>
            <person name="Tritt A."/>
            <person name="Yoshinaga Y."/>
            <person name="Zwiers L.-H."/>
            <person name="Turgeon B.G."/>
            <person name="Goodwin S.B."/>
            <person name="Spatafora J.W."/>
            <person name="Crous P.W."/>
            <person name="Grigoriev I.V."/>
        </authorList>
    </citation>
    <scope>NUCLEOTIDE SEQUENCE</scope>
    <source>
        <strain evidence="3">CBS 342.82</strain>
    </source>
</reference>
<keyword evidence="2" id="KW-1185">Reference proteome</keyword>
<dbReference type="AlphaFoldDB" id="A0A6J3LSG6"/>
<dbReference type="GeneID" id="54356818"/>
<name>A0A6J3LSG6_9PEZI</name>
<gene>
    <name evidence="3" type="ORF">K489DRAFT_127483</name>
</gene>
<protein>
    <submittedName>
        <fullName evidence="3">Uncharacterized protein</fullName>
    </submittedName>
</protein>
<sequence length="80" mass="8866">MRFLSLSNGLLMTAILSALPQIAFGAPCGRVTSATGIELEACPGDPDPYITHKLAHELEQKVEQDRERRLKSSSRLRLLF</sequence>
<evidence type="ECO:0000313" key="3">
    <source>
        <dbReference type="RefSeq" id="XP_033455270.1"/>
    </source>
</evidence>
<feature type="chain" id="PRO_5026958805" evidence="1">
    <location>
        <begin position="26"/>
        <end position="80"/>
    </location>
</feature>
<accession>A0A6J3LSG6</accession>
<dbReference type="Proteomes" id="UP000504637">
    <property type="component" value="Unplaced"/>
</dbReference>
<proteinExistence type="predicted"/>
<dbReference type="RefSeq" id="XP_033455270.1">
    <property type="nucleotide sequence ID" value="XM_033599019.1"/>
</dbReference>
<feature type="signal peptide" evidence="1">
    <location>
        <begin position="1"/>
        <end position="25"/>
    </location>
</feature>
<reference evidence="3" key="3">
    <citation type="submission" date="2025-08" db="UniProtKB">
        <authorList>
            <consortium name="RefSeq"/>
        </authorList>
    </citation>
    <scope>IDENTIFICATION</scope>
    <source>
        <strain evidence="3">CBS 342.82</strain>
    </source>
</reference>
<reference evidence="3" key="2">
    <citation type="submission" date="2020-04" db="EMBL/GenBank/DDBJ databases">
        <authorList>
            <consortium name="NCBI Genome Project"/>
        </authorList>
    </citation>
    <scope>NUCLEOTIDE SEQUENCE</scope>
    <source>
        <strain evidence="3">CBS 342.82</strain>
    </source>
</reference>
<evidence type="ECO:0000256" key="1">
    <source>
        <dbReference type="SAM" id="SignalP"/>
    </source>
</evidence>
<organism evidence="3">
    <name type="scientific">Dissoconium aciculare CBS 342.82</name>
    <dbReference type="NCBI Taxonomy" id="1314786"/>
    <lineage>
        <taxon>Eukaryota</taxon>
        <taxon>Fungi</taxon>
        <taxon>Dikarya</taxon>
        <taxon>Ascomycota</taxon>
        <taxon>Pezizomycotina</taxon>
        <taxon>Dothideomycetes</taxon>
        <taxon>Dothideomycetidae</taxon>
        <taxon>Mycosphaerellales</taxon>
        <taxon>Dissoconiaceae</taxon>
        <taxon>Dissoconium</taxon>
    </lineage>
</organism>